<evidence type="ECO:0008006" key="5">
    <source>
        <dbReference type="Google" id="ProtNLM"/>
    </source>
</evidence>
<feature type="transmembrane region" description="Helical" evidence="2">
    <location>
        <begin position="497"/>
        <end position="516"/>
    </location>
</feature>
<evidence type="ECO:0000313" key="4">
    <source>
        <dbReference type="Proteomes" id="UP000241890"/>
    </source>
</evidence>
<evidence type="ECO:0000313" key="3">
    <source>
        <dbReference type="EMBL" id="GBG33639.1"/>
    </source>
</evidence>
<keyword evidence="2" id="KW-0472">Membrane</keyword>
<dbReference type="InterPro" id="IPR040241">
    <property type="entry name" value="TRP_Flc/Pkd2-like"/>
</dbReference>
<keyword evidence="2" id="KW-0812">Transmembrane</keyword>
<comment type="caution">
    <text evidence="3">The sequence shown here is derived from an EMBL/GenBank/DDBJ whole genome shotgun (WGS) entry which is preliminary data.</text>
</comment>
<dbReference type="EMBL" id="BEYU01000163">
    <property type="protein sequence ID" value="GBG33639.1"/>
    <property type="molecule type" value="Genomic_DNA"/>
</dbReference>
<dbReference type="GO" id="GO:0055085">
    <property type="term" value="P:transmembrane transport"/>
    <property type="evidence" value="ECO:0007669"/>
    <property type="project" value="TreeGrafter"/>
</dbReference>
<keyword evidence="2" id="KW-1133">Transmembrane helix</keyword>
<gene>
    <name evidence="3" type="ORF">FCC1311_098622</name>
</gene>
<feature type="transmembrane region" description="Helical" evidence="2">
    <location>
        <begin position="459"/>
        <end position="477"/>
    </location>
</feature>
<dbReference type="GO" id="GO:0016020">
    <property type="term" value="C:membrane"/>
    <property type="evidence" value="ECO:0007669"/>
    <property type="project" value="TreeGrafter"/>
</dbReference>
<feature type="region of interest" description="Disordered" evidence="1">
    <location>
        <begin position="1"/>
        <end position="55"/>
    </location>
</feature>
<keyword evidence="4" id="KW-1185">Reference proteome</keyword>
<name>A0A2R5GTI7_9STRA</name>
<reference evidence="3 4" key="1">
    <citation type="submission" date="2017-12" db="EMBL/GenBank/DDBJ databases">
        <title>Sequencing, de novo assembly and annotation of complete genome of a new Thraustochytrid species, strain FCC1311.</title>
        <authorList>
            <person name="Sedici K."/>
            <person name="Godart F."/>
            <person name="Aiese Cigliano R."/>
            <person name="Sanseverino W."/>
            <person name="Barakat M."/>
            <person name="Ortet P."/>
            <person name="Marechal E."/>
            <person name="Cagnac O."/>
            <person name="Amato A."/>
        </authorList>
    </citation>
    <scope>NUCLEOTIDE SEQUENCE [LARGE SCALE GENOMIC DNA]</scope>
</reference>
<dbReference type="PANTHER" id="PTHR31145">
    <property type="entry name" value="INTEGRAL MEMBRANE PROTEIN (AFU_ORTHOLOGUE AFUA_7G01610)"/>
    <property type="match status" value="1"/>
</dbReference>
<feature type="transmembrane region" description="Helical" evidence="2">
    <location>
        <begin position="429"/>
        <end position="447"/>
    </location>
</feature>
<evidence type="ECO:0000256" key="2">
    <source>
        <dbReference type="SAM" id="Phobius"/>
    </source>
</evidence>
<feature type="compositionally biased region" description="Polar residues" evidence="1">
    <location>
        <begin position="1"/>
        <end position="45"/>
    </location>
</feature>
<dbReference type="AlphaFoldDB" id="A0A2R5GTI7"/>
<protein>
    <recommendedName>
        <fullName evidence="5">TRP C-terminal domain-containing protein</fullName>
    </recommendedName>
</protein>
<feature type="transmembrane region" description="Helical" evidence="2">
    <location>
        <begin position="169"/>
        <end position="189"/>
    </location>
</feature>
<feature type="transmembrane region" description="Helical" evidence="2">
    <location>
        <begin position="196"/>
        <end position="217"/>
    </location>
</feature>
<dbReference type="Proteomes" id="UP000241890">
    <property type="component" value="Unassembled WGS sequence"/>
</dbReference>
<feature type="transmembrane region" description="Helical" evidence="2">
    <location>
        <begin position="326"/>
        <end position="346"/>
    </location>
</feature>
<accession>A0A2R5GTI7</accession>
<feature type="transmembrane region" description="Helical" evidence="2">
    <location>
        <begin position="358"/>
        <end position="383"/>
    </location>
</feature>
<sequence length="605" mass="65916">MPTLAPTAQPTMLPTSNPTFTPTPQPTASSSATPTQETNTPSSAPTEDLCSDGVWDKTLNDESDADCGGNICTNRCAASQRCFEASDCADELACGYQAGESRGICLSLTVVDEVERYPECVPGLPCQASSSSSSSTDGICTLLQDGDAETGRCVPKQAFTELSTTEEEIYGWTPASVVATLLLLLLMILSAGSFDFFFFIQALDLGHAIASGAFLALPGAPTSYLAFASNMRWSMLAFLPLGSTRHDSEDQTSTSTRRALEDFTNLSWEDLGISQMAALADLDRQLMLCGFLLLMMLVMAMYALLQIALTRAADWRACVRESAVRIPYVMSYPCVAFAAYTLYLAFIVQDFSEISLKAVLSLLAISVLLLGVVWSVVCFRHTMPATPSKTFRSLHADWQPSKRLFWIARLLNNGFKGFFVGMVSQPAPIQAVLFLVVGLAYWFALYRWMPYSIALTNRIAIMAAILYVLNTMIPVVFAMDTPPFSSNTLKSLGSVQIALNILSLLFMLAIMVSQMYGRWREKRRAAEVLKAQEHPAEKASEDCSEDSNAGEQAVDGYLIEDLCEAPVAEVHDISWGVPPHRVPTASPLKTPAPSLRDLEARVDLA</sequence>
<evidence type="ECO:0000256" key="1">
    <source>
        <dbReference type="SAM" id="MobiDB-lite"/>
    </source>
</evidence>
<feature type="transmembrane region" description="Helical" evidence="2">
    <location>
        <begin position="285"/>
        <end position="305"/>
    </location>
</feature>
<dbReference type="InParanoid" id="A0A2R5GTI7"/>
<proteinExistence type="predicted"/>
<organism evidence="3 4">
    <name type="scientific">Hondaea fermentalgiana</name>
    <dbReference type="NCBI Taxonomy" id="2315210"/>
    <lineage>
        <taxon>Eukaryota</taxon>
        <taxon>Sar</taxon>
        <taxon>Stramenopiles</taxon>
        <taxon>Bigyra</taxon>
        <taxon>Labyrinthulomycetes</taxon>
        <taxon>Thraustochytrida</taxon>
        <taxon>Thraustochytriidae</taxon>
        <taxon>Hondaea</taxon>
    </lineage>
</organism>
<dbReference type="PANTHER" id="PTHR31145:SF6">
    <property type="entry name" value="INTEGRAL MEMBRANE PROTEIN (AFU_ORTHOLOGUE AFUA_7G01610)"/>
    <property type="match status" value="1"/>
</dbReference>